<dbReference type="GO" id="GO:0009236">
    <property type="term" value="P:cobalamin biosynthetic process"/>
    <property type="evidence" value="ECO:0007669"/>
    <property type="project" value="InterPro"/>
</dbReference>
<protein>
    <submittedName>
        <fullName evidence="5">Cobalamin biosynthesis protein CbiG</fullName>
    </submittedName>
</protein>
<feature type="domain" description="Cobalamin synthesis G N-terminal" evidence="3">
    <location>
        <begin position="69"/>
        <end position="148"/>
    </location>
</feature>
<dbReference type="InterPro" id="IPR021744">
    <property type="entry name" value="CbiG_N"/>
</dbReference>
<dbReference type="AlphaFoldDB" id="A0A7C4VQD4"/>
<dbReference type="InterPro" id="IPR036518">
    <property type="entry name" value="CobE/GbiG_C_sf"/>
</dbReference>
<dbReference type="InterPro" id="IPR002750">
    <property type="entry name" value="CobE/GbiG_C"/>
</dbReference>
<feature type="compositionally biased region" description="Polar residues" evidence="1">
    <location>
        <begin position="366"/>
        <end position="381"/>
    </location>
</feature>
<feature type="domain" description="Cobalamin biosynthesis central region" evidence="4">
    <location>
        <begin position="153"/>
        <end position="238"/>
    </location>
</feature>
<name>A0A7C4VQD4_9BACT</name>
<dbReference type="Pfam" id="PF01890">
    <property type="entry name" value="CbiG_C"/>
    <property type="match status" value="1"/>
</dbReference>
<accession>A0A7C4VQD4</accession>
<dbReference type="InterPro" id="IPR052553">
    <property type="entry name" value="CbiG_hydrolase"/>
</dbReference>
<dbReference type="InterPro" id="IPR021745">
    <property type="entry name" value="CbiG_mid"/>
</dbReference>
<dbReference type="SUPFAM" id="SSF159672">
    <property type="entry name" value="CbiG N-terminal domain-like"/>
    <property type="match status" value="1"/>
</dbReference>
<reference evidence="5" key="1">
    <citation type="journal article" date="2020" name="mSystems">
        <title>Genome- and Community-Level Interaction Insights into Carbon Utilization and Element Cycling Functions of Hydrothermarchaeota in Hydrothermal Sediment.</title>
        <authorList>
            <person name="Zhou Z."/>
            <person name="Liu Y."/>
            <person name="Xu W."/>
            <person name="Pan J."/>
            <person name="Luo Z.H."/>
            <person name="Li M."/>
        </authorList>
    </citation>
    <scope>NUCLEOTIDE SEQUENCE [LARGE SCALE GENOMIC DNA]</scope>
    <source>
        <strain evidence="5">SpSt-477</strain>
    </source>
</reference>
<evidence type="ECO:0000259" key="4">
    <source>
        <dbReference type="Pfam" id="PF11761"/>
    </source>
</evidence>
<dbReference type="PANTHER" id="PTHR37477">
    <property type="entry name" value="COBALT-PRECORRIN-5A HYDROLASE"/>
    <property type="match status" value="1"/>
</dbReference>
<dbReference type="Gene3D" id="3.30.420.180">
    <property type="entry name" value="CobE/GbiG C-terminal domain"/>
    <property type="match status" value="1"/>
</dbReference>
<evidence type="ECO:0000256" key="1">
    <source>
        <dbReference type="SAM" id="MobiDB-lite"/>
    </source>
</evidence>
<dbReference type="Pfam" id="PF11760">
    <property type="entry name" value="CbiG_N"/>
    <property type="match status" value="1"/>
</dbReference>
<dbReference type="SUPFAM" id="SSF159664">
    <property type="entry name" value="CobE/GbiG C-terminal domain-like"/>
    <property type="match status" value="1"/>
</dbReference>
<evidence type="ECO:0000259" key="3">
    <source>
        <dbReference type="Pfam" id="PF11760"/>
    </source>
</evidence>
<evidence type="ECO:0000259" key="2">
    <source>
        <dbReference type="Pfam" id="PF01890"/>
    </source>
</evidence>
<dbReference type="PANTHER" id="PTHR37477:SF1">
    <property type="entry name" value="COBALT-PRECORRIN-5A HYDROLASE"/>
    <property type="match status" value="1"/>
</dbReference>
<gene>
    <name evidence="5" type="ORF">ENS29_10495</name>
</gene>
<sequence length="398" mass="43281">MSRAERHDCAPIAVWVLTLPGLSIARMLQECLFCDVFLPEQLDAGTDPSAPTADVPGREIRFSRLSAEVEHRFRQYRGHVFIMACGIVVRLIAGLLVHKTEDPAVVVMDERAAFAISLVSGHVGGANDLARRIGRLTQATPVITTATDVHGKPAVDVLAATLGLRIENPQAIRTINRAFLDDAPVILEDPMQWILSAEESTGFPFRAHPPEASDPLPRVVVSDRLLTPPDEHTLVLRPPSLVVGIGCNRNTSFSEMREWIEAVFFECRLSTASIRCLASIDLKRDEAAIRQCADHFGVPCRWFSADRLNQARGVLHPSETVHRHVGVRSVCEAAALMAAGTSELIVPKRKSGNVTLAIARANSVSSASDQETSPTCPSGLQRSWRRPGSSPDIGCTST</sequence>
<dbReference type="EMBL" id="DSUH01000243">
    <property type="protein sequence ID" value="HGU33269.1"/>
    <property type="molecule type" value="Genomic_DNA"/>
</dbReference>
<dbReference type="Pfam" id="PF11761">
    <property type="entry name" value="CbiG_mid"/>
    <property type="match status" value="1"/>
</dbReference>
<dbReference type="InterPro" id="IPR038029">
    <property type="entry name" value="GbiG_N_sf"/>
</dbReference>
<organism evidence="5">
    <name type="scientific">Desulfatirhabdium butyrativorans</name>
    <dbReference type="NCBI Taxonomy" id="340467"/>
    <lineage>
        <taxon>Bacteria</taxon>
        <taxon>Pseudomonadati</taxon>
        <taxon>Thermodesulfobacteriota</taxon>
        <taxon>Desulfobacteria</taxon>
        <taxon>Desulfobacterales</taxon>
        <taxon>Desulfatirhabdiaceae</taxon>
        <taxon>Desulfatirhabdium</taxon>
    </lineage>
</organism>
<dbReference type="Gene3D" id="3.40.50.11220">
    <property type="match status" value="1"/>
</dbReference>
<feature type="region of interest" description="Disordered" evidence="1">
    <location>
        <begin position="366"/>
        <end position="398"/>
    </location>
</feature>
<comment type="caution">
    <text evidence="5">The sequence shown here is derived from an EMBL/GenBank/DDBJ whole genome shotgun (WGS) entry which is preliminary data.</text>
</comment>
<proteinExistence type="predicted"/>
<feature type="domain" description="CobE/GbiG C-terminal" evidence="2">
    <location>
        <begin position="241"/>
        <end position="359"/>
    </location>
</feature>
<evidence type="ECO:0000313" key="5">
    <source>
        <dbReference type="EMBL" id="HGU33269.1"/>
    </source>
</evidence>